<organism evidence="1 2">
    <name type="scientific">Plakobranchus ocellatus</name>
    <dbReference type="NCBI Taxonomy" id="259542"/>
    <lineage>
        <taxon>Eukaryota</taxon>
        <taxon>Metazoa</taxon>
        <taxon>Spiralia</taxon>
        <taxon>Lophotrochozoa</taxon>
        <taxon>Mollusca</taxon>
        <taxon>Gastropoda</taxon>
        <taxon>Heterobranchia</taxon>
        <taxon>Euthyneura</taxon>
        <taxon>Panpulmonata</taxon>
        <taxon>Sacoglossa</taxon>
        <taxon>Placobranchoidea</taxon>
        <taxon>Plakobranchidae</taxon>
        <taxon>Plakobranchus</taxon>
    </lineage>
</organism>
<evidence type="ECO:0000313" key="1">
    <source>
        <dbReference type="EMBL" id="GFO33196.1"/>
    </source>
</evidence>
<gene>
    <name evidence="1" type="ORF">PoB_005970100</name>
</gene>
<dbReference type="Proteomes" id="UP000735302">
    <property type="component" value="Unassembled WGS sequence"/>
</dbReference>
<dbReference type="AlphaFoldDB" id="A0AAV4CMP8"/>
<dbReference type="EMBL" id="BLXT01006765">
    <property type="protein sequence ID" value="GFO33196.1"/>
    <property type="molecule type" value="Genomic_DNA"/>
</dbReference>
<protein>
    <submittedName>
        <fullName evidence="1">Uncharacterized protein</fullName>
    </submittedName>
</protein>
<comment type="caution">
    <text evidence="1">The sequence shown here is derived from an EMBL/GenBank/DDBJ whole genome shotgun (WGS) entry which is preliminary data.</text>
</comment>
<sequence>MAIFPRSKTSKQRSADLDITHVCPGRFPPEKSSVWIPETEKSSNILRSRRGRSLANDTTEFKNSLKQAIMTETTLAPLQKLCRIFCCSFPTLSWESVSVVRINRLVTDPTKQPGLEQVYKLKV</sequence>
<accession>A0AAV4CMP8</accession>
<reference evidence="1 2" key="1">
    <citation type="journal article" date="2021" name="Elife">
        <title>Chloroplast acquisition without the gene transfer in kleptoplastic sea slugs, Plakobranchus ocellatus.</title>
        <authorList>
            <person name="Maeda T."/>
            <person name="Takahashi S."/>
            <person name="Yoshida T."/>
            <person name="Shimamura S."/>
            <person name="Takaki Y."/>
            <person name="Nagai Y."/>
            <person name="Toyoda A."/>
            <person name="Suzuki Y."/>
            <person name="Arimoto A."/>
            <person name="Ishii H."/>
            <person name="Satoh N."/>
            <person name="Nishiyama T."/>
            <person name="Hasebe M."/>
            <person name="Maruyama T."/>
            <person name="Minagawa J."/>
            <person name="Obokata J."/>
            <person name="Shigenobu S."/>
        </authorList>
    </citation>
    <scope>NUCLEOTIDE SEQUENCE [LARGE SCALE GENOMIC DNA]</scope>
</reference>
<name>A0AAV4CMP8_9GAST</name>
<keyword evidence="2" id="KW-1185">Reference proteome</keyword>
<proteinExistence type="predicted"/>
<evidence type="ECO:0000313" key="2">
    <source>
        <dbReference type="Proteomes" id="UP000735302"/>
    </source>
</evidence>